<gene>
    <name evidence="4" type="ORF">C1SCF055_LOCUS3584</name>
</gene>
<feature type="region of interest" description="Disordered" evidence="2">
    <location>
        <begin position="382"/>
        <end position="408"/>
    </location>
</feature>
<feature type="region of interest" description="Disordered" evidence="2">
    <location>
        <begin position="1112"/>
        <end position="1155"/>
    </location>
</feature>
<keyword evidence="6" id="KW-1185">Reference proteome</keyword>
<evidence type="ECO:0000313" key="6">
    <source>
        <dbReference type="Proteomes" id="UP001152797"/>
    </source>
</evidence>
<dbReference type="PANTHER" id="PTHR36220">
    <property type="entry name" value="UNNAMED PRODUCT"/>
    <property type="match status" value="1"/>
</dbReference>
<accession>A0A9P1BKU7</accession>
<evidence type="ECO:0000256" key="2">
    <source>
        <dbReference type="SAM" id="MobiDB-lite"/>
    </source>
</evidence>
<dbReference type="AlphaFoldDB" id="A0A9P1BKU7"/>
<feature type="chain" id="PRO_5043269543" evidence="3">
    <location>
        <begin position="18"/>
        <end position="1215"/>
    </location>
</feature>
<dbReference type="OrthoDB" id="447633at2759"/>
<comment type="caution">
    <text evidence="4">The sequence shown here is derived from an EMBL/GenBank/DDBJ whole genome shotgun (WGS) entry which is preliminary data.</text>
</comment>
<evidence type="ECO:0000256" key="1">
    <source>
        <dbReference type="ARBA" id="ARBA00022729"/>
    </source>
</evidence>
<feature type="signal peptide" evidence="3">
    <location>
        <begin position="1"/>
        <end position="17"/>
    </location>
</feature>
<sequence>MVRKRLALLSLLRIATGYQMSLEAAELFEGNVKDDDFGKVVSISGEVLIVGAPGEDANGDDAGAAYVYLLSSNVWTLDARLVSSDIAAGDRFGNAVKVAGDYVIVGADGHDDGGLADTGAAYIFRKSAGSWNQEAKLIGNDTMAGDKFGVSVGISESYAVVGADWHTGPGGVGSGAAYIFSLDGSTWKEEAQLVAKDAEAFDRFGGAVGIDGSTVIVGALESEENGAAYVFEREPWPEAPVVLVTDEKEQLARNSSNLCMETPEMSGCPSTKDIEESYPEDQDIQEALDLEESLTGLQWVFVTLKNRCAIGVGSRNKRYTRAARLGLALAHLTRDGEVKKSRVQLCGLLESFQNARALGDGCDDQKHHSAQKEMQNAMAALEDARADPEPDPDPEPTDPWEEVPDWAMGGPGGPAATSLSLAAVESCRIRGESFSAQEPTDPWKEVPDWAMGGPGGPAATSLSLAAVESCRIRGESFSAQEPTDPWEEVPDWAMGGPGGPAATPLSLAAVESCRIRGESFSAQVVCRILDLSRQNMLRLLRGQGGVARINLNGRPWHKVVAGAPDHIREHLVGCGIQSCHLEVDEKNRSSFPPYAPLPFFSFTRVDGSKARYSPLDAATQAPRSPPSPTQRTQRPGRSRSREKQLIRGTAGREGAVRPRPGPAVPVGRPVFAPPAQPSSIYGGHQPETDDDDEWELVTLEEEEEENENDQNGYIQREQVPGHWTSMGPIGAPPDLDLTHLSRDRRPGPGGLGGPQRELLKEAVQCNGRHLRKLDPAMCPEAEWHWKNLVQWLELDDLRLKCGHASISRHFSHGEHKGQPVQQLVIDLQMGRLHPQELPALVAVETAAAGELFVVCGNRRWFAVQQFAKATPPWKRPRCWVRVIVHDFPQLTAISDPEQRSAFLLKAGRLGRRLGRWGGDPSSGWQRRAATNEMKCWGFESAKLSEENGPTWTQMVKYVADANSNSTDSDRFGSAVAVSGTTAVVGAFWDDGEKINGGAAYIYTRNASGWGSGTKIFAPDGATEEDRFGISVDVSGNTMIVGAYFDSDSGLWSGSAYIFAQLAIDQWSYQEKVVWSQASAGQFFGRGVSIWDSNVGPFTAVVGAPGANRSIVVEGGLPTTSTTTTKTSTSSSTSSATGTSSSTVSSSSSITSSSSVTSTTSMTSITETVTSLTSSSTSLTATTSTSSSVTRTTSTSSSVTLTTSTVTLTTKTTKTL</sequence>
<dbReference type="EMBL" id="CAMXCT020000191">
    <property type="protein sequence ID" value="CAL1128614.1"/>
    <property type="molecule type" value="Genomic_DNA"/>
</dbReference>
<feature type="region of interest" description="Disordered" evidence="2">
    <location>
        <begin position="615"/>
        <end position="690"/>
    </location>
</feature>
<evidence type="ECO:0000256" key="3">
    <source>
        <dbReference type="SAM" id="SignalP"/>
    </source>
</evidence>
<protein>
    <submittedName>
        <fullName evidence="4">Uncharacterized protein</fullName>
    </submittedName>
</protein>
<proteinExistence type="predicted"/>
<reference evidence="4" key="1">
    <citation type="submission" date="2022-10" db="EMBL/GenBank/DDBJ databases">
        <authorList>
            <person name="Chen Y."/>
            <person name="Dougan E. K."/>
            <person name="Chan C."/>
            <person name="Rhodes N."/>
            <person name="Thang M."/>
        </authorList>
    </citation>
    <scope>NUCLEOTIDE SEQUENCE</scope>
</reference>
<dbReference type="EMBL" id="CAMXCT010000191">
    <property type="protein sequence ID" value="CAI3975239.1"/>
    <property type="molecule type" value="Genomic_DNA"/>
</dbReference>
<organism evidence="4">
    <name type="scientific">Cladocopium goreaui</name>
    <dbReference type="NCBI Taxonomy" id="2562237"/>
    <lineage>
        <taxon>Eukaryota</taxon>
        <taxon>Sar</taxon>
        <taxon>Alveolata</taxon>
        <taxon>Dinophyceae</taxon>
        <taxon>Suessiales</taxon>
        <taxon>Symbiodiniaceae</taxon>
        <taxon>Cladocopium</taxon>
    </lineage>
</organism>
<dbReference type="InterPro" id="IPR013517">
    <property type="entry name" value="FG-GAP"/>
</dbReference>
<evidence type="ECO:0000313" key="4">
    <source>
        <dbReference type="EMBL" id="CAI3975239.1"/>
    </source>
</evidence>
<feature type="compositionally biased region" description="Low complexity" evidence="2">
    <location>
        <begin position="1118"/>
        <end position="1155"/>
    </location>
</feature>
<reference evidence="5 6" key="2">
    <citation type="submission" date="2024-05" db="EMBL/GenBank/DDBJ databases">
        <authorList>
            <person name="Chen Y."/>
            <person name="Shah S."/>
            <person name="Dougan E. K."/>
            <person name="Thang M."/>
            <person name="Chan C."/>
        </authorList>
    </citation>
    <scope>NUCLEOTIDE SEQUENCE [LARGE SCALE GENOMIC DNA]</scope>
</reference>
<keyword evidence="1 3" id="KW-0732">Signal</keyword>
<dbReference type="InterPro" id="IPR028994">
    <property type="entry name" value="Integrin_alpha_N"/>
</dbReference>
<feature type="region of interest" description="Disordered" evidence="2">
    <location>
        <begin position="1175"/>
        <end position="1200"/>
    </location>
</feature>
<name>A0A9P1BKU7_9DINO</name>
<dbReference type="PANTHER" id="PTHR36220:SF1">
    <property type="entry name" value="GAMMA TUBULIN COMPLEX COMPONENT C-TERMINAL DOMAIN-CONTAINING PROTEIN"/>
    <property type="match status" value="1"/>
</dbReference>
<feature type="compositionally biased region" description="Acidic residues" evidence="2">
    <location>
        <begin position="389"/>
        <end position="404"/>
    </location>
</feature>
<evidence type="ECO:0000313" key="5">
    <source>
        <dbReference type="EMBL" id="CAL4762551.1"/>
    </source>
</evidence>
<dbReference type="EMBL" id="CAMXCT030000191">
    <property type="protein sequence ID" value="CAL4762551.1"/>
    <property type="molecule type" value="Genomic_DNA"/>
</dbReference>
<dbReference type="Proteomes" id="UP001152797">
    <property type="component" value="Unassembled WGS sequence"/>
</dbReference>
<dbReference type="Pfam" id="PF14312">
    <property type="entry name" value="FG-GAP_2"/>
    <property type="match status" value="6"/>
</dbReference>
<dbReference type="Gene3D" id="2.130.10.130">
    <property type="entry name" value="Integrin alpha, N-terminal"/>
    <property type="match status" value="3"/>
</dbReference>